<feature type="transmembrane region" description="Helical" evidence="6">
    <location>
        <begin position="449"/>
        <end position="470"/>
    </location>
</feature>
<comment type="caution">
    <text evidence="8">The sequence shown here is derived from an EMBL/GenBank/DDBJ whole genome shotgun (WGS) entry which is preliminary data.</text>
</comment>
<evidence type="ECO:0000313" key="9">
    <source>
        <dbReference type="Proteomes" id="UP001519460"/>
    </source>
</evidence>
<feature type="transmembrane region" description="Helical" evidence="6">
    <location>
        <begin position="164"/>
        <end position="184"/>
    </location>
</feature>
<feature type="transmembrane region" description="Helical" evidence="6">
    <location>
        <begin position="78"/>
        <end position="100"/>
    </location>
</feature>
<name>A0ABD0KB02_9CAEN</name>
<accession>A0ABD0KB02</accession>
<evidence type="ECO:0000256" key="5">
    <source>
        <dbReference type="ARBA" id="ARBA00023136"/>
    </source>
</evidence>
<feature type="domain" description="Amino acid transporter transmembrane" evidence="7">
    <location>
        <begin position="77"/>
        <end position="467"/>
    </location>
</feature>
<sequence length="492" mass="53135">MQMNVTDWQHKQLESSTHKLGQVIFPVEFVIRLHQRICTPKQEVLAMTMQGARIMETSDDRSVSEEDQTLMGHNKHGLTVLTCAIFMVGQMAGSGVLALPDALEKTGWIGIVVIALICAACAYTGTILGRCWSIVQDRYPEMRGHVRYPYPAMGEITFGTPGRLLISIAANSAMFGGATVFMLLASQNLQLVVAHLFHKDLSFCVWLLVLAGILIPCTWPGTPKDFWPVAVGAMTATGLACIVLVVAMATDPRSVAPVVHREVDLLSFAMAFGTIAFSSCGHPAFPTFQTDMREPAKFGRAACLAYLVMAAMYLPVAITGYYVYGQNVKENVLQTVSAGTPLLIVELLITGHLVCSYIIVINPVCQEVEDIIGISKNFSVRRVLIRTMISLLVLFVAESVPHFGAVLSLVGGSFLTLLAFVAPPVLYLKLTSTASDQWEAVPVPLHVKVLNVEIILVGMVAGVAATYSAVKVLASPNTFTPPCYVNMTAASG</sequence>
<protein>
    <recommendedName>
        <fullName evidence="7">Amino acid transporter transmembrane domain-containing protein</fullName>
    </recommendedName>
</protein>
<evidence type="ECO:0000256" key="2">
    <source>
        <dbReference type="ARBA" id="ARBA00022448"/>
    </source>
</evidence>
<dbReference type="FunFam" id="1.20.1740.10:FF:000052">
    <property type="entry name" value="Lysine histidine transporter-like 3"/>
    <property type="match status" value="1"/>
</dbReference>
<dbReference type="Proteomes" id="UP001519460">
    <property type="component" value="Unassembled WGS sequence"/>
</dbReference>
<feature type="transmembrane region" description="Helical" evidence="6">
    <location>
        <begin position="196"/>
        <end position="219"/>
    </location>
</feature>
<dbReference type="Gene3D" id="1.20.1740.10">
    <property type="entry name" value="Amino acid/polyamine transporter I"/>
    <property type="match status" value="1"/>
</dbReference>
<feature type="transmembrane region" description="Helical" evidence="6">
    <location>
        <begin position="383"/>
        <end position="400"/>
    </location>
</feature>
<evidence type="ECO:0000313" key="8">
    <source>
        <dbReference type="EMBL" id="KAK7484259.1"/>
    </source>
</evidence>
<dbReference type="EMBL" id="JACVVK020000213">
    <property type="protein sequence ID" value="KAK7484259.1"/>
    <property type="molecule type" value="Genomic_DNA"/>
</dbReference>
<evidence type="ECO:0000256" key="6">
    <source>
        <dbReference type="SAM" id="Phobius"/>
    </source>
</evidence>
<dbReference type="InterPro" id="IPR013057">
    <property type="entry name" value="AA_transpt_TM"/>
</dbReference>
<keyword evidence="2" id="KW-0813">Transport</keyword>
<feature type="transmembrane region" description="Helical" evidence="6">
    <location>
        <begin position="268"/>
        <end position="289"/>
    </location>
</feature>
<dbReference type="Pfam" id="PF01490">
    <property type="entry name" value="Aa_trans"/>
    <property type="match status" value="1"/>
</dbReference>
<gene>
    <name evidence="8" type="ORF">BaRGS_00024508</name>
</gene>
<evidence type="ECO:0000256" key="3">
    <source>
        <dbReference type="ARBA" id="ARBA00022692"/>
    </source>
</evidence>
<evidence type="ECO:0000256" key="4">
    <source>
        <dbReference type="ARBA" id="ARBA00022989"/>
    </source>
</evidence>
<proteinExistence type="predicted"/>
<keyword evidence="4 6" id="KW-1133">Transmembrane helix</keyword>
<keyword evidence="9" id="KW-1185">Reference proteome</keyword>
<keyword evidence="5 6" id="KW-0472">Membrane</keyword>
<feature type="transmembrane region" description="Helical" evidence="6">
    <location>
        <begin position="106"/>
        <end position="128"/>
    </location>
</feature>
<feature type="transmembrane region" description="Helical" evidence="6">
    <location>
        <begin position="343"/>
        <end position="362"/>
    </location>
</feature>
<evidence type="ECO:0000259" key="7">
    <source>
        <dbReference type="Pfam" id="PF01490"/>
    </source>
</evidence>
<comment type="subcellular location">
    <subcellularLocation>
        <location evidence="1">Membrane</location>
    </subcellularLocation>
</comment>
<feature type="transmembrane region" description="Helical" evidence="6">
    <location>
        <begin position="226"/>
        <end position="248"/>
    </location>
</feature>
<keyword evidence="3 6" id="KW-0812">Transmembrane</keyword>
<organism evidence="8 9">
    <name type="scientific">Batillaria attramentaria</name>
    <dbReference type="NCBI Taxonomy" id="370345"/>
    <lineage>
        <taxon>Eukaryota</taxon>
        <taxon>Metazoa</taxon>
        <taxon>Spiralia</taxon>
        <taxon>Lophotrochozoa</taxon>
        <taxon>Mollusca</taxon>
        <taxon>Gastropoda</taxon>
        <taxon>Caenogastropoda</taxon>
        <taxon>Sorbeoconcha</taxon>
        <taxon>Cerithioidea</taxon>
        <taxon>Batillariidae</taxon>
        <taxon>Batillaria</taxon>
    </lineage>
</organism>
<feature type="transmembrane region" description="Helical" evidence="6">
    <location>
        <begin position="301"/>
        <end position="323"/>
    </location>
</feature>
<feature type="transmembrane region" description="Helical" evidence="6">
    <location>
        <begin position="406"/>
        <end position="428"/>
    </location>
</feature>
<dbReference type="PANTHER" id="PTHR48017">
    <property type="entry name" value="OS05G0424000 PROTEIN-RELATED"/>
    <property type="match status" value="1"/>
</dbReference>
<dbReference type="AlphaFoldDB" id="A0ABD0KB02"/>
<dbReference type="GO" id="GO:0016020">
    <property type="term" value="C:membrane"/>
    <property type="evidence" value="ECO:0007669"/>
    <property type="project" value="UniProtKB-SubCell"/>
</dbReference>
<reference evidence="8 9" key="1">
    <citation type="journal article" date="2023" name="Sci. Data">
        <title>Genome assembly of the Korean intertidal mud-creeper Batillaria attramentaria.</title>
        <authorList>
            <person name="Patra A.K."/>
            <person name="Ho P.T."/>
            <person name="Jun S."/>
            <person name="Lee S.J."/>
            <person name="Kim Y."/>
            <person name="Won Y.J."/>
        </authorList>
    </citation>
    <scope>NUCLEOTIDE SEQUENCE [LARGE SCALE GENOMIC DNA]</scope>
    <source>
        <strain evidence="8">Wonlab-2016</strain>
    </source>
</reference>
<evidence type="ECO:0000256" key="1">
    <source>
        <dbReference type="ARBA" id="ARBA00004370"/>
    </source>
</evidence>